<dbReference type="RefSeq" id="XP_018264251.1">
    <property type="nucleotide sequence ID" value="XM_018405757.1"/>
</dbReference>
<reference evidence="5" key="3">
    <citation type="submission" date="2024-02" db="EMBL/GenBank/DDBJ databases">
        <title>Comparative genomics of Cryptococcus and Kwoniella reveals pathogenesis evolution and contrasting modes of karyotype evolution via chromosome fusion or intercentromeric recombination.</title>
        <authorList>
            <person name="Coelho M.A."/>
            <person name="David-Palma M."/>
            <person name="Shea T."/>
            <person name="Bowers K."/>
            <person name="McGinley-Smith S."/>
            <person name="Mohammad A.W."/>
            <person name="Gnirke A."/>
            <person name="Yurkov A.M."/>
            <person name="Nowrousian M."/>
            <person name="Sun S."/>
            <person name="Cuomo C.A."/>
            <person name="Heitman J."/>
        </authorList>
    </citation>
    <scope>NUCLEOTIDE SEQUENCE</scope>
    <source>
        <strain evidence="5">CBS 10117</strain>
    </source>
</reference>
<reference evidence="4" key="1">
    <citation type="submission" date="2013-07" db="EMBL/GenBank/DDBJ databases">
        <title>The Genome Sequence of Cryptococcus dejecticola CBS10117.</title>
        <authorList>
            <consortium name="The Broad Institute Genome Sequencing Platform"/>
            <person name="Cuomo C."/>
            <person name="Litvintseva A."/>
            <person name="Chen Y."/>
            <person name="Heitman J."/>
            <person name="Sun S."/>
            <person name="Springer D."/>
            <person name="Dromer F."/>
            <person name="Young S.K."/>
            <person name="Zeng Q."/>
            <person name="Gargeya S."/>
            <person name="Fitzgerald M."/>
            <person name="Abouelleil A."/>
            <person name="Alvarado L."/>
            <person name="Berlin A.M."/>
            <person name="Chapman S.B."/>
            <person name="Dewar J."/>
            <person name="Goldberg J."/>
            <person name="Griggs A."/>
            <person name="Gujja S."/>
            <person name="Hansen M."/>
            <person name="Howarth C."/>
            <person name="Imamovic A."/>
            <person name="Larimer J."/>
            <person name="McCowan C."/>
            <person name="Murphy C."/>
            <person name="Pearson M."/>
            <person name="Priest M."/>
            <person name="Roberts A."/>
            <person name="Saif S."/>
            <person name="Shea T."/>
            <person name="Sykes S."/>
            <person name="Wortman J."/>
            <person name="Nusbaum C."/>
            <person name="Birren B."/>
        </authorList>
    </citation>
    <scope>NUCLEOTIDE SEQUENCE [LARGE SCALE GENOMIC DNA]</scope>
    <source>
        <strain evidence="4">CBS 10117</strain>
    </source>
</reference>
<sequence>MTIVPNRIEGAAKHVAARDAQIPKEWKFDSSIIPHNPSTFYRHNLSEDEIHIVELDATALARAIAEGTYTSAQVTEAYLKSAAAAHAGTNCLAWFDVELARQRARWLDQQLMQSGKPVGPLHGVPMSVKDFLCVKGFTQSSGHLSSAGHTPQEDADIVAIFRAAGVVFFAKTTQPQSIMHLETSNFYGTTTNAYNRLLTCGGSSGGEGALVGCHGSPIGISTDPTTKRVPRDGMLGVTAHSRICGSIGPVCHSVRDMDLFYKVLFEAQSWKHDIKLVPLGWRHVDTNGQGAGFDGWSGQGNTMRIGIIRDDGVVRPVAPVRRALDAVVGKLSARTDVELVEFPQLFSKEAWSITQQLYYTDGGRKLDEALGDEPKLPLTEWITSKAKDLNRQEVDALVARRNSMRQLYYDHFKSFRLDVILSPAGPAPAQPLETTKYWSYTSFWNLLDWPAAVFPTGLHVDPAVDEETYPNPNNEAEEHLFSTYSATIGQGSPIGLQLIAPRWQDERLMAALKKIDQVLPLA</sequence>
<dbReference type="SUPFAM" id="SSF75304">
    <property type="entry name" value="Amidase signature (AS) enzymes"/>
    <property type="match status" value="1"/>
</dbReference>
<evidence type="ECO:0000313" key="5">
    <source>
        <dbReference type="EMBL" id="WWC59840.1"/>
    </source>
</evidence>
<dbReference type="OrthoDB" id="6428749at2759"/>
<gene>
    <name evidence="4" type="ORF">I303_02416</name>
    <name evidence="5" type="ORF">I303_102402</name>
</gene>
<protein>
    <recommendedName>
        <fullName evidence="3">Amidase domain-containing protein</fullName>
    </recommendedName>
</protein>
<dbReference type="Gene3D" id="3.90.1300.10">
    <property type="entry name" value="Amidase signature (AS) domain"/>
    <property type="match status" value="2"/>
</dbReference>
<name>A0A1A6A8M5_9TREE</name>
<dbReference type="InterPro" id="IPR036928">
    <property type="entry name" value="AS_sf"/>
</dbReference>
<dbReference type="STRING" id="1296121.A0A1A6A8M5"/>
<organism evidence="4">
    <name type="scientific">Kwoniella dejecticola CBS 10117</name>
    <dbReference type="NCBI Taxonomy" id="1296121"/>
    <lineage>
        <taxon>Eukaryota</taxon>
        <taxon>Fungi</taxon>
        <taxon>Dikarya</taxon>
        <taxon>Basidiomycota</taxon>
        <taxon>Agaricomycotina</taxon>
        <taxon>Tremellomycetes</taxon>
        <taxon>Tremellales</taxon>
        <taxon>Cryptococcaceae</taxon>
        <taxon>Kwoniella</taxon>
    </lineage>
</organism>
<accession>A0A1A6A8M5</accession>
<keyword evidence="6" id="KW-1185">Reference proteome</keyword>
<dbReference type="InterPro" id="IPR023631">
    <property type="entry name" value="Amidase_dom"/>
</dbReference>
<evidence type="ECO:0000313" key="6">
    <source>
        <dbReference type="Proteomes" id="UP000078595"/>
    </source>
</evidence>
<dbReference type="GO" id="GO:0016787">
    <property type="term" value="F:hydrolase activity"/>
    <property type="evidence" value="ECO:0007669"/>
    <property type="project" value="UniProtKB-KW"/>
</dbReference>
<dbReference type="EMBL" id="KI894029">
    <property type="protein sequence ID" value="OBR86409.1"/>
    <property type="molecule type" value="Genomic_DNA"/>
</dbReference>
<dbReference type="PANTHER" id="PTHR46072">
    <property type="entry name" value="AMIDASE-RELATED-RELATED"/>
    <property type="match status" value="1"/>
</dbReference>
<dbReference type="EMBL" id="CP144532">
    <property type="protein sequence ID" value="WWC59840.1"/>
    <property type="molecule type" value="Genomic_DNA"/>
</dbReference>
<proteinExistence type="inferred from homology"/>
<reference evidence="5" key="2">
    <citation type="submission" date="2013-07" db="EMBL/GenBank/DDBJ databases">
        <authorList>
            <consortium name="The Broad Institute Genome Sequencing Platform"/>
            <person name="Cuomo C."/>
            <person name="Litvintseva A."/>
            <person name="Chen Y."/>
            <person name="Heitman J."/>
            <person name="Sun S."/>
            <person name="Springer D."/>
            <person name="Dromer F."/>
            <person name="Young S.K."/>
            <person name="Zeng Q."/>
            <person name="Gargeya S."/>
            <person name="Fitzgerald M."/>
            <person name="Abouelleil A."/>
            <person name="Alvarado L."/>
            <person name="Berlin A.M."/>
            <person name="Chapman S.B."/>
            <person name="Dewar J."/>
            <person name="Goldberg J."/>
            <person name="Griggs A."/>
            <person name="Gujja S."/>
            <person name="Hansen M."/>
            <person name="Howarth C."/>
            <person name="Imamovic A."/>
            <person name="Larimer J."/>
            <person name="McCowan C."/>
            <person name="Murphy C."/>
            <person name="Pearson M."/>
            <person name="Priest M."/>
            <person name="Roberts A."/>
            <person name="Saif S."/>
            <person name="Shea T."/>
            <person name="Sykes S."/>
            <person name="Wortman J."/>
            <person name="Nusbaum C."/>
            <person name="Birren B."/>
        </authorList>
    </citation>
    <scope>NUCLEOTIDE SEQUENCE</scope>
    <source>
        <strain evidence="5">CBS 10117</strain>
    </source>
</reference>
<dbReference type="Pfam" id="PF01425">
    <property type="entry name" value="Amidase"/>
    <property type="match status" value="2"/>
</dbReference>
<dbReference type="GeneID" id="28966115"/>
<evidence type="ECO:0000256" key="2">
    <source>
        <dbReference type="ARBA" id="ARBA00022801"/>
    </source>
</evidence>
<keyword evidence="2" id="KW-0378">Hydrolase</keyword>
<dbReference type="PIRSF" id="PIRSF001221">
    <property type="entry name" value="Amidase_fungi"/>
    <property type="match status" value="1"/>
</dbReference>
<dbReference type="VEuPathDB" id="FungiDB:I303_02416"/>
<feature type="domain" description="Amidase" evidence="3">
    <location>
        <begin position="224"/>
        <end position="508"/>
    </location>
</feature>
<evidence type="ECO:0000259" key="3">
    <source>
        <dbReference type="Pfam" id="PF01425"/>
    </source>
</evidence>
<dbReference type="AlphaFoldDB" id="A0A1A6A8M5"/>
<feature type="domain" description="Amidase" evidence="3">
    <location>
        <begin position="74"/>
        <end position="223"/>
    </location>
</feature>
<dbReference type="PANTHER" id="PTHR46072:SF4">
    <property type="entry name" value="AMIDASE C550.07-RELATED"/>
    <property type="match status" value="1"/>
</dbReference>
<dbReference type="Proteomes" id="UP000078595">
    <property type="component" value="Chromosome 3"/>
</dbReference>
<evidence type="ECO:0000256" key="1">
    <source>
        <dbReference type="ARBA" id="ARBA00009199"/>
    </source>
</evidence>
<dbReference type="KEGG" id="kdj:28966115"/>
<comment type="similarity">
    <text evidence="1">Belongs to the amidase family.</text>
</comment>
<evidence type="ECO:0000313" key="4">
    <source>
        <dbReference type="EMBL" id="OBR86409.1"/>
    </source>
</evidence>